<dbReference type="EMBL" id="JARLKY010000029">
    <property type="protein sequence ID" value="MEC0228232.1"/>
    <property type="molecule type" value="Genomic_DNA"/>
</dbReference>
<evidence type="ECO:0008006" key="3">
    <source>
        <dbReference type="Google" id="ProtNLM"/>
    </source>
</evidence>
<dbReference type="Proteomes" id="UP001338137">
    <property type="component" value="Unassembled WGS sequence"/>
</dbReference>
<accession>A0ABU6G261</accession>
<gene>
    <name evidence="1" type="ORF">P4I72_13960</name>
</gene>
<organism evidence="1 2">
    <name type="scientific">Paenibacillus alba</name>
    <dbReference type="NCBI Taxonomy" id="1197127"/>
    <lineage>
        <taxon>Bacteria</taxon>
        <taxon>Bacillati</taxon>
        <taxon>Bacillota</taxon>
        <taxon>Bacilli</taxon>
        <taxon>Bacillales</taxon>
        <taxon>Paenibacillaceae</taxon>
        <taxon>Paenibacillus</taxon>
    </lineage>
</organism>
<evidence type="ECO:0000313" key="1">
    <source>
        <dbReference type="EMBL" id="MEC0228232.1"/>
    </source>
</evidence>
<proteinExistence type="predicted"/>
<comment type="caution">
    <text evidence="1">The sequence shown here is derived from an EMBL/GenBank/DDBJ whole genome shotgun (WGS) entry which is preliminary data.</text>
</comment>
<name>A0ABU6G261_9BACL</name>
<evidence type="ECO:0000313" key="2">
    <source>
        <dbReference type="Proteomes" id="UP001338137"/>
    </source>
</evidence>
<sequence>MQTKIVYGCDFSGAINPSEKIFLARAELTAGTLHIQDIIHCEERLDLYYHLTTQQAYWGMDMPFAYPAFIYERLEALTNWSSLYDLAVQTSRAQFKEQIEHAISSLAQTPTRRTDAALNAKSPLSKTPINMLGLTYGGFKLLAHLVRSGVNVYPFSEQHTARSSVYEVYPSHTWRMLGLKRGMPLSTFIASFNDKYPLHIEVKDTVYTCIAGLKPSMQMDACDAVAACVTMAYALVNNQLDTSWHQKPSFATDEEWGSSALEGLIVRLS</sequence>
<protein>
    <recommendedName>
        <fullName evidence="3">DUF429 domain-containing protein</fullName>
    </recommendedName>
</protein>
<dbReference type="RefSeq" id="WP_326072490.1">
    <property type="nucleotide sequence ID" value="NZ_JARLKY010000029.1"/>
</dbReference>
<reference evidence="1 2" key="1">
    <citation type="submission" date="2023-03" db="EMBL/GenBank/DDBJ databases">
        <title>Bacillus Genome Sequencing.</title>
        <authorList>
            <person name="Dunlap C."/>
        </authorList>
    </citation>
    <scope>NUCLEOTIDE SEQUENCE [LARGE SCALE GENOMIC DNA]</scope>
    <source>
        <strain evidence="1 2">BD-533</strain>
    </source>
</reference>
<keyword evidence="2" id="KW-1185">Reference proteome</keyword>